<protein>
    <submittedName>
        <fullName evidence="1">Uncharacterized protein</fullName>
    </submittedName>
</protein>
<name>A0A8S5V8R1_9CAUD</name>
<reference evidence="1" key="1">
    <citation type="journal article" date="2021" name="Proc. Natl. Acad. Sci. U.S.A.">
        <title>A Catalog of Tens of Thousands of Viruses from Human Metagenomes Reveals Hidden Associations with Chronic Diseases.</title>
        <authorList>
            <person name="Tisza M.J."/>
            <person name="Buck C.B."/>
        </authorList>
    </citation>
    <scope>NUCLEOTIDE SEQUENCE</scope>
    <source>
        <strain evidence="1">CtCpR1</strain>
    </source>
</reference>
<accession>A0A8S5V8R1</accession>
<sequence length="38" mass="4059">MPGLLVFVGGNLGITWGKLGTSWGGCIFVRARKWSHGV</sequence>
<organism evidence="1">
    <name type="scientific">Caudovirales sp. ctCpR1</name>
    <dbReference type="NCBI Taxonomy" id="2825760"/>
    <lineage>
        <taxon>Viruses</taxon>
        <taxon>Duplodnaviria</taxon>
        <taxon>Heunggongvirae</taxon>
        <taxon>Uroviricota</taxon>
        <taxon>Caudoviricetes</taxon>
    </lineage>
</organism>
<proteinExistence type="predicted"/>
<evidence type="ECO:0000313" key="1">
    <source>
        <dbReference type="EMBL" id="DAG03145.1"/>
    </source>
</evidence>
<dbReference type="EMBL" id="BK016224">
    <property type="protein sequence ID" value="DAG03145.1"/>
    <property type="molecule type" value="Genomic_DNA"/>
</dbReference>